<comment type="similarity">
    <text evidence="1">Belongs to the glycosyl hydrolase 5 (cellulase A) family.</text>
</comment>
<organism evidence="7 8">
    <name type="scientific">Marasmiellus scandens</name>
    <dbReference type="NCBI Taxonomy" id="2682957"/>
    <lineage>
        <taxon>Eukaryota</taxon>
        <taxon>Fungi</taxon>
        <taxon>Dikarya</taxon>
        <taxon>Basidiomycota</taxon>
        <taxon>Agaricomycotina</taxon>
        <taxon>Agaricomycetes</taxon>
        <taxon>Agaricomycetidae</taxon>
        <taxon>Agaricales</taxon>
        <taxon>Marasmiineae</taxon>
        <taxon>Omphalotaceae</taxon>
        <taxon>Marasmiellus</taxon>
    </lineage>
</organism>
<name>A0ABR1IRQ6_9AGAR</name>
<dbReference type="EMBL" id="JBANRG010000088">
    <property type="protein sequence ID" value="KAK7437153.1"/>
    <property type="molecule type" value="Genomic_DNA"/>
</dbReference>
<proteinExistence type="inferred from homology"/>
<keyword evidence="2" id="KW-0378">Hydrolase</keyword>
<dbReference type="PANTHER" id="PTHR31308">
    <property type="match status" value="1"/>
</dbReference>
<dbReference type="InterPro" id="IPR052066">
    <property type="entry name" value="Glycosphingolipid_Hydrolases"/>
</dbReference>
<feature type="domain" description="Glycoside hydrolase family 5 C-terminal" evidence="6">
    <location>
        <begin position="707"/>
        <end position="766"/>
    </location>
</feature>
<dbReference type="InterPro" id="IPR001547">
    <property type="entry name" value="Glyco_hydro_5"/>
</dbReference>
<dbReference type="SUPFAM" id="SSF51445">
    <property type="entry name" value="(Trans)glycosidases"/>
    <property type="match status" value="1"/>
</dbReference>
<evidence type="ECO:0008006" key="9">
    <source>
        <dbReference type="Google" id="ProtNLM"/>
    </source>
</evidence>
<evidence type="ECO:0000256" key="4">
    <source>
        <dbReference type="SAM" id="MobiDB-lite"/>
    </source>
</evidence>
<keyword evidence="3" id="KW-0326">Glycosidase</keyword>
<evidence type="ECO:0000259" key="6">
    <source>
        <dbReference type="Pfam" id="PF18564"/>
    </source>
</evidence>
<dbReference type="InterPro" id="IPR041036">
    <property type="entry name" value="GH5_C"/>
</dbReference>
<dbReference type="InterPro" id="IPR018087">
    <property type="entry name" value="Glyco_hydro_5_CS"/>
</dbReference>
<feature type="region of interest" description="Disordered" evidence="4">
    <location>
        <begin position="810"/>
        <end position="837"/>
    </location>
</feature>
<dbReference type="Proteomes" id="UP001498398">
    <property type="component" value="Unassembled WGS sequence"/>
</dbReference>
<dbReference type="InterPro" id="IPR017853">
    <property type="entry name" value="GH"/>
</dbReference>
<dbReference type="Pfam" id="PF18564">
    <property type="entry name" value="Glyco_hydro_5_C"/>
    <property type="match status" value="1"/>
</dbReference>
<dbReference type="PROSITE" id="PS00659">
    <property type="entry name" value="GLYCOSYL_HYDROL_F5"/>
    <property type="match status" value="1"/>
</dbReference>
<reference evidence="7 8" key="1">
    <citation type="submission" date="2024-01" db="EMBL/GenBank/DDBJ databases">
        <title>A draft genome for the cacao thread blight pathogen Marasmiellus scandens.</title>
        <authorList>
            <person name="Baruah I.K."/>
            <person name="Leung J."/>
            <person name="Bukari Y."/>
            <person name="Amoako-Attah I."/>
            <person name="Meinhardt L.W."/>
            <person name="Bailey B.A."/>
            <person name="Cohen S.P."/>
        </authorList>
    </citation>
    <scope>NUCLEOTIDE SEQUENCE [LARGE SCALE GENOMIC DNA]</scope>
    <source>
        <strain evidence="7 8">GH-19</strain>
    </source>
</reference>
<protein>
    <recommendedName>
        <fullName evidence="9">Glycoside hydrolase family 5 protein</fullName>
    </recommendedName>
</protein>
<evidence type="ECO:0000256" key="1">
    <source>
        <dbReference type="ARBA" id="ARBA00005641"/>
    </source>
</evidence>
<comment type="caution">
    <text evidence="7">The sequence shown here is derived from an EMBL/GenBank/DDBJ whole genome shotgun (WGS) entry which is preliminary data.</text>
</comment>
<accession>A0ABR1IRQ6</accession>
<sequence>MPRVPRISPATGNPTSSSFIHTLDCNFVDNAGRTLLLRGVNLSGSSKAPVDKPSYILEDFWEAAEDGGSSFIGRPLNVDDGSADVHLARLRGWGFNMLRFPVTWEALEHEGPGIYDYDFMDYTVRVLRKCKEYGFKVFMDPHQDVWSRFTGGSGAPFWTLAACGMDPRNITATQSAIIHCEYPGPESPDPASLPAMIWSTNYGRLLSQTIFTLFFAGRDYAPKCIIDGKNIQDYLQEHYIEAMGQMADRIRDAGDLLEECVIGWDSMNEPFEGLCGWADLNSNPNKQGSTLAKGSHPTPAQSMRLGMGEAQTVENWTFGMFGPSRSGNVTIDPQGKKIWADPSIENPDGVHPKWGWRRDKGWKLGTCIWAEHGVWDIQSGTVLRPDYFTLPPSYSVQVDVNVEQSGMVPEVEFVAHYWHAHWRAFNDRIRQSHPEAIMFIQPPVFAPPPPIQSADLKGRAAYSGHYYDGLTLITRHWNWFNADALGVLRGHYKTILQAVKVGESAIRKSLQEQLGILKNDTKIIGDYPTIIGEIGTPFDMDDKRSYGWTDGGKYQGDYSRQEKALDASLNAADGPNAINYTIWTYCPDSCHDWGDGWNMEDLSLWSEDDVGVTGRLGLYANKRLAQSQATISMYGIGADESQAVLLKKKDGSSISTDKLSSTVGGQSSLSLATMKTAGGRAELMMRWRENQFDFLTDGARAARAFARPWPTKLIGRASDIQFDISSAHFKMTVKVREDDKLNVGGIDEEDPASEIYVPLVHYAHQRLLTSRPPVLVKDIDDLVDRGAGPISEGSSRIISRLGSRAPSSIQVNVDVPPVPHPQPPYSGTTDSNTDSPTPTLALPSVDWLGMANEEDLVDVEVQVSGGRWEIHGQTLKWWYDVPEAGEGEREYTIEIRRVGGVIKMKELEEQQTCQQWMEKLCPDGPCIVM</sequence>
<evidence type="ECO:0000256" key="2">
    <source>
        <dbReference type="ARBA" id="ARBA00022801"/>
    </source>
</evidence>
<evidence type="ECO:0000259" key="5">
    <source>
        <dbReference type="Pfam" id="PF00150"/>
    </source>
</evidence>
<feature type="domain" description="Glycoside hydrolase family 5" evidence="5">
    <location>
        <begin position="87"/>
        <end position="146"/>
    </location>
</feature>
<keyword evidence="8" id="KW-1185">Reference proteome</keyword>
<dbReference type="PANTHER" id="PTHR31308:SF6">
    <property type="entry name" value="GLYCOSIDE HYDROLASE FAMILY 5 C-TERMINAL DOMAIN-CONTAINING PROTEIN"/>
    <property type="match status" value="1"/>
</dbReference>
<evidence type="ECO:0000313" key="8">
    <source>
        <dbReference type="Proteomes" id="UP001498398"/>
    </source>
</evidence>
<gene>
    <name evidence="7" type="ORF">VKT23_018780</name>
</gene>
<evidence type="ECO:0000313" key="7">
    <source>
        <dbReference type="EMBL" id="KAK7437153.1"/>
    </source>
</evidence>
<dbReference type="Gene3D" id="3.20.20.80">
    <property type="entry name" value="Glycosidases"/>
    <property type="match status" value="2"/>
</dbReference>
<evidence type="ECO:0000256" key="3">
    <source>
        <dbReference type="ARBA" id="ARBA00023295"/>
    </source>
</evidence>
<dbReference type="Pfam" id="PF00150">
    <property type="entry name" value="Cellulase"/>
    <property type="match status" value="1"/>
</dbReference>
<feature type="compositionally biased region" description="Low complexity" evidence="4">
    <location>
        <begin position="828"/>
        <end position="837"/>
    </location>
</feature>